<dbReference type="Gene3D" id="3.90.1680.10">
    <property type="entry name" value="SOS response associated peptidase-like"/>
    <property type="match status" value="1"/>
</dbReference>
<dbReference type="GO" id="GO:0003697">
    <property type="term" value="F:single-stranded DNA binding"/>
    <property type="evidence" value="ECO:0007669"/>
    <property type="project" value="InterPro"/>
</dbReference>
<reference evidence="1 2" key="1">
    <citation type="submission" date="2020-08" db="EMBL/GenBank/DDBJ databases">
        <title>Genome sequence of Leucobacter denitrificans KACC 14055T.</title>
        <authorList>
            <person name="Hyun D.-W."/>
            <person name="Bae J.-W."/>
        </authorList>
    </citation>
    <scope>NUCLEOTIDE SEQUENCE [LARGE SCALE GENOMIC DNA]</scope>
    <source>
        <strain evidence="1 2">KACC 14055</strain>
    </source>
</reference>
<evidence type="ECO:0000313" key="2">
    <source>
        <dbReference type="Proteomes" id="UP000515934"/>
    </source>
</evidence>
<dbReference type="AlphaFoldDB" id="A0A7G9S2L3"/>
<keyword evidence="2" id="KW-1185">Reference proteome</keyword>
<dbReference type="KEGG" id="ldn:H9L06_07210"/>
<dbReference type="SUPFAM" id="SSF143081">
    <property type="entry name" value="BB1717-like"/>
    <property type="match status" value="1"/>
</dbReference>
<protein>
    <submittedName>
        <fullName evidence="1">SOS response-associated peptidase family protein</fullName>
    </submittedName>
</protein>
<dbReference type="EMBL" id="CP060716">
    <property type="protein sequence ID" value="QNN62088.1"/>
    <property type="molecule type" value="Genomic_DNA"/>
</dbReference>
<proteinExistence type="predicted"/>
<dbReference type="RefSeq" id="WP_187554559.1">
    <property type="nucleotide sequence ID" value="NZ_CP060716.1"/>
</dbReference>
<sequence length="222" mass="24135">MCASYGLGGGDGRALPYDLPPMSDPANMALLAQWATEWGGKANTTRSQKKGVNLNPVISVDEDGRRIDLAWWWLHVGGAPAKFTAFNSRDDALVTKWRKPFQHRAIIPADWYFEGKKRWALPDGALFGIAAILAPRSLEDGGSGLSYSMVTRHGVGEASTVVSSRGESRMPLVLPREMHDTWLDPQRPGDADLVAEALVASEEISYAMTTGEAEPGLHATLF</sequence>
<dbReference type="Pfam" id="PF02586">
    <property type="entry name" value="SRAP"/>
    <property type="match status" value="1"/>
</dbReference>
<dbReference type="InterPro" id="IPR036590">
    <property type="entry name" value="SRAP-like"/>
</dbReference>
<dbReference type="InterPro" id="IPR003738">
    <property type="entry name" value="SRAP"/>
</dbReference>
<organism evidence="1 2">
    <name type="scientific">Leucobacter denitrificans</name>
    <dbReference type="NCBI Taxonomy" id="683042"/>
    <lineage>
        <taxon>Bacteria</taxon>
        <taxon>Bacillati</taxon>
        <taxon>Actinomycetota</taxon>
        <taxon>Actinomycetes</taxon>
        <taxon>Micrococcales</taxon>
        <taxon>Microbacteriaceae</taxon>
        <taxon>Leucobacter</taxon>
    </lineage>
</organism>
<name>A0A7G9S2L3_9MICO</name>
<dbReference type="Proteomes" id="UP000515934">
    <property type="component" value="Chromosome"/>
</dbReference>
<gene>
    <name evidence="1" type="ORF">H9L06_07210</name>
</gene>
<dbReference type="GO" id="GO:0106300">
    <property type="term" value="P:protein-DNA covalent cross-linking repair"/>
    <property type="evidence" value="ECO:0007669"/>
    <property type="project" value="InterPro"/>
</dbReference>
<evidence type="ECO:0000313" key="1">
    <source>
        <dbReference type="EMBL" id="QNN62088.1"/>
    </source>
</evidence>
<accession>A0A7G9S2L3</accession>